<evidence type="ECO:0000256" key="1">
    <source>
        <dbReference type="SAM" id="MobiDB-lite"/>
    </source>
</evidence>
<feature type="region of interest" description="Disordered" evidence="1">
    <location>
        <begin position="263"/>
        <end position="282"/>
    </location>
</feature>
<reference evidence="3 4" key="1">
    <citation type="submission" date="2019-03" db="EMBL/GenBank/DDBJ databases">
        <title>Single cell metagenomics reveals metabolic interactions within the superorganism composed of flagellate Streblomastix strix and complex community of Bacteroidetes bacteria on its surface.</title>
        <authorList>
            <person name="Treitli S.C."/>
            <person name="Kolisko M."/>
            <person name="Husnik F."/>
            <person name="Keeling P."/>
            <person name="Hampl V."/>
        </authorList>
    </citation>
    <scope>NUCLEOTIDE SEQUENCE [LARGE SCALE GENOMIC DNA]</scope>
    <source>
        <strain evidence="3">ST1C</strain>
    </source>
</reference>
<feature type="compositionally biased region" description="Basic and acidic residues" evidence="1">
    <location>
        <begin position="273"/>
        <end position="282"/>
    </location>
</feature>
<evidence type="ECO:0008006" key="5">
    <source>
        <dbReference type="Google" id="ProtNLM"/>
    </source>
</evidence>
<dbReference type="EMBL" id="SNRW01000849">
    <property type="protein sequence ID" value="KAA6398943.1"/>
    <property type="molecule type" value="Genomic_DNA"/>
</dbReference>
<keyword evidence="2" id="KW-1133">Transmembrane helix</keyword>
<feature type="transmembrane region" description="Helical" evidence="2">
    <location>
        <begin position="214"/>
        <end position="235"/>
    </location>
</feature>
<feature type="region of interest" description="Disordered" evidence="1">
    <location>
        <begin position="1"/>
        <end position="31"/>
    </location>
</feature>
<gene>
    <name evidence="3" type="ORF">EZS28_005533</name>
</gene>
<name>A0A5J4WVT9_9EUKA</name>
<evidence type="ECO:0000313" key="3">
    <source>
        <dbReference type="EMBL" id="KAA6398943.1"/>
    </source>
</evidence>
<evidence type="ECO:0000256" key="2">
    <source>
        <dbReference type="SAM" id="Phobius"/>
    </source>
</evidence>
<keyword evidence="2" id="KW-0812">Transmembrane</keyword>
<feature type="transmembrane region" description="Helical" evidence="2">
    <location>
        <begin position="177"/>
        <end position="194"/>
    </location>
</feature>
<accession>A0A5J4WVT9</accession>
<feature type="transmembrane region" description="Helical" evidence="2">
    <location>
        <begin position="145"/>
        <end position="165"/>
    </location>
</feature>
<proteinExistence type="predicted"/>
<dbReference type="Proteomes" id="UP000324800">
    <property type="component" value="Unassembled WGS sequence"/>
</dbReference>
<dbReference type="AlphaFoldDB" id="A0A5J4WVT9"/>
<sequence length="282" mass="31751">MSIYRRRKERDSNGQCTITPPLDYYPSSPQSSPNIFTRYGIGNKQKKKRQLIINEDKEKDNIELYEIQNIRKESEDQIEINSDYNKQGSWDSGTTSGASGFWKTVGQGPLVSQRGIFTLSEVKFMLVGCRTHLAELVNPVNPMDVMVHVSIECSIALAVAFVLVVSLQRYSKKTSNVLIICLISVGLSFLVGILKEIVDIMLKQGFSWWDVVSDLGGCALAMGIMITGIAIRLLLIRDAKMKQYPDGCIEEISNIRFNNEKFKENGSKPSKNRKLEDLELSD</sequence>
<keyword evidence="2" id="KW-0472">Membrane</keyword>
<evidence type="ECO:0000313" key="4">
    <source>
        <dbReference type="Proteomes" id="UP000324800"/>
    </source>
</evidence>
<protein>
    <recommendedName>
        <fullName evidence="5">Transmembrane protein</fullName>
    </recommendedName>
</protein>
<comment type="caution">
    <text evidence="3">The sequence shown here is derived from an EMBL/GenBank/DDBJ whole genome shotgun (WGS) entry which is preliminary data.</text>
</comment>
<organism evidence="3 4">
    <name type="scientific">Streblomastix strix</name>
    <dbReference type="NCBI Taxonomy" id="222440"/>
    <lineage>
        <taxon>Eukaryota</taxon>
        <taxon>Metamonada</taxon>
        <taxon>Preaxostyla</taxon>
        <taxon>Oxymonadida</taxon>
        <taxon>Streblomastigidae</taxon>
        <taxon>Streblomastix</taxon>
    </lineage>
</organism>